<dbReference type="eggNOG" id="COG0767">
    <property type="taxonomic scope" value="Bacteria"/>
</dbReference>
<keyword evidence="1" id="KW-0472">Membrane</keyword>
<organism evidence="2 3">
    <name type="scientific">Solitalea canadensis (strain ATCC 29591 / DSM 3403 / JCM 21819 / LMG 8368 / NBRC 15130 / NCIMB 12057 / USAM 9D)</name>
    <name type="common">Flexibacter canadensis</name>
    <dbReference type="NCBI Taxonomy" id="929556"/>
    <lineage>
        <taxon>Bacteria</taxon>
        <taxon>Pseudomonadati</taxon>
        <taxon>Bacteroidota</taxon>
        <taxon>Sphingobacteriia</taxon>
        <taxon>Sphingobacteriales</taxon>
        <taxon>Sphingobacteriaceae</taxon>
        <taxon>Solitalea</taxon>
    </lineage>
</organism>
<keyword evidence="1" id="KW-0812">Transmembrane</keyword>
<dbReference type="Proteomes" id="UP000007590">
    <property type="component" value="Chromosome"/>
</dbReference>
<sequence length="272" mass="29360">MKQVPDNKAISTVEMVLQYVPLTFQNFLTELGGMLQFTGYFLKNTFKRGFEWTEFLRQSYEIGYRSIGLVSLTAFIMGLVLTLQSQPTLSDFGAESWLPGMVSISIVREIGPVITSLICAGRVASGIGAELGSMKVTEQIDAMEVSGSNPMKYLVVTRILASTVTIPLLVILSDAISFVGGYVAVNINSDMSAILFFSKAFDSLDFTDLIPAFIKSVLFGFTIGFIGCFKGYNANSGTESVGAAANSAVVTSSICIFLIDMIAVQITNVLYA</sequence>
<dbReference type="EMBL" id="CP003349">
    <property type="protein sequence ID" value="AFD06184.1"/>
    <property type="molecule type" value="Genomic_DNA"/>
</dbReference>
<comment type="caution">
    <text evidence="1">Lacks conserved residue(s) required for the propagation of feature annotation.</text>
</comment>
<dbReference type="GO" id="GO:0043190">
    <property type="term" value="C:ATP-binding cassette (ABC) transporter complex"/>
    <property type="evidence" value="ECO:0007669"/>
    <property type="project" value="InterPro"/>
</dbReference>
<dbReference type="InterPro" id="IPR030802">
    <property type="entry name" value="Permease_MalE"/>
</dbReference>
<dbReference type="NCBIfam" id="TIGR00056">
    <property type="entry name" value="MlaE family lipid ABC transporter permease subunit"/>
    <property type="match status" value="1"/>
</dbReference>
<feature type="transmembrane region" description="Helical" evidence="1">
    <location>
        <begin position="241"/>
        <end position="266"/>
    </location>
</feature>
<comment type="similarity">
    <text evidence="1">Belongs to the MlaE permease family.</text>
</comment>
<accession>H8KQ16</accession>
<dbReference type="KEGG" id="scn:Solca_1078"/>
<dbReference type="STRING" id="929556.Solca_1078"/>
<evidence type="ECO:0000313" key="2">
    <source>
        <dbReference type="EMBL" id="AFD06184.1"/>
    </source>
</evidence>
<dbReference type="HOGENOM" id="CLU_045686_1_1_10"/>
<feature type="transmembrane region" description="Helical" evidence="1">
    <location>
        <begin position="62"/>
        <end position="83"/>
    </location>
</feature>
<keyword evidence="1" id="KW-1133">Transmembrane helix</keyword>
<dbReference type="RefSeq" id="WP_014679411.1">
    <property type="nucleotide sequence ID" value="NC_017770.1"/>
</dbReference>
<dbReference type="InterPro" id="IPR003453">
    <property type="entry name" value="ABC_MlaE_roteobac"/>
</dbReference>
<dbReference type="GO" id="GO:0005548">
    <property type="term" value="F:phospholipid transporter activity"/>
    <property type="evidence" value="ECO:0007669"/>
    <property type="project" value="TreeGrafter"/>
</dbReference>
<evidence type="ECO:0000313" key="3">
    <source>
        <dbReference type="Proteomes" id="UP000007590"/>
    </source>
</evidence>
<dbReference type="PANTHER" id="PTHR30188">
    <property type="entry name" value="ABC TRANSPORTER PERMEASE PROTEIN-RELATED"/>
    <property type="match status" value="1"/>
</dbReference>
<protein>
    <submittedName>
        <fullName evidence="2">Conserved hypothetical integral membrane protein</fullName>
    </submittedName>
</protein>
<gene>
    <name evidence="2" type="ordered locus">Solca_1078</name>
</gene>
<dbReference type="AlphaFoldDB" id="H8KQ16"/>
<keyword evidence="3" id="KW-1185">Reference proteome</keyword>
<feature type="transmembrane region" description="Helical" evidence="1">
    <location>
        <begin position="24"/>
        <end position="42"/>
    </location>
</feature>
<proteinExistence type="inferred from homology"/>
<evidence type="ECO:0000256" key="1">
    <source>
        <dbReference type="RuleBase" id="RU362044"/>
    </source>
</evidence>
<name>H8KQ16_SOLCM</name>
<feature type="transmembrane region" description="Helical" evidence="1">
    <location>
        <begin position="209"/>
        <end position="229"/>
    </location>
</feature>
<reference evidence="2" key="1">
    <citation type="submission" date="2012-02" db="EMBL/GenBank/DDBJ databases">
        <title>The complete genome of Solitalea canadensis DSM 3403.</title>
        <authorList>
            <consortium name="US DOE Joint Genome Institute (JGI-PGF)"/>
            <person name="Lucas S."/>
            <person name="Copeland A."/>
            <person name="Lapidus A."/>
            <person name="Glavina del Rio T."/>
            <person name="Dalin E."/>
            <person name="Tice H."/>
            <person name="Bruce D."/>
            <person name="Goodwin L."/>
            <person name="Pitluck S."/>
            <person name="Peters L."/>
            <person name="Ovchinnikova G."/>
            <person name="Lu M."/>
            <person name="Kyrpides N."/>
            <person name="Mavromatis K."/>
            <person name="Ivanova N."/>
            <person name="Brettin T."/>
            <person name="Detter J.C."/>
            <person name="Han C."/>
            <person name="Larimer F."/>
            <person name="Land M."/>
            <person name="Hauser L."/>
            <person name="Markowitz V."/>
            <person name="Cheng J.-F."/>
            <person name="Hugenholtz P."/>
            <person name="Woyke T."/>
            <person name="Wu D."/>
            <person name="Spring S."/>
            <person name="Schroeder M."/>
            <person name="Kopitz M."/>
            <person name="Brambilla E."/>
            <person name="Klenk H.-P."/>
            <person name="Eisen J.A."/>
        </authorList>
    </citation>
    <scope>NUCLEOTIDE SEQUENCE</scope>
    <source>
        <strain evidence="2">DSM 3403</strain>
    </source>
</reference>
<dbReference type="Pfam" id="PF02405">
    <property type="entry name" value="MlaE"/>
    <property type="match status" value="1"/>
</dbReference>